<reference evidence="2 6" key="2">
    <citation type="submission" date="2018-10" db="EMBL/GenBank/DDBJ databases">
        <title>Genome seuquencing of Lactobacillus species.</title>
        <authorList>
            <person name="Baek C."/>
            <person name="Yi H."/>
        </authorList>
    </citation>
    <scope>NUCLEOTIDE SEQUENCE [LARGE SCALE GENOMIC DNA]</scope>
    <source>
        <strain evidence="2 6">DSM 10667</strain>
    </source>
</reference>
<keyword evidence="1" id="KW-0472">Membrane</keyword>
<dbReference type="AlphaFoldDB" id="A0A098R983"/>
<organism evidence="4 7">
    <name type="scientific">Lactiplantibacillus paraplantarum</name>
    <dbReference type="NCBI Taxonomy" id="60520"/>
    <lineage>
        <taxon>Bacteria</taxon>
        <taxon>Bacillati</taxon>
        <taxon>Bacillota</taxon>
        <taxon>Bacilli</taxon>
        <taxon>Lactobacillales</taxon>
        <taxon>Lactobacillaceae</taxon>
        <taxon>Lactiplantibacillus</taxon>
    </lineage>
</organism>
<evidence type="ECO:0000313" key="3">
    <source>
        <dbReference type="EMBL" id="GBF02360.1"/>
    </source>
</evidence>
<keyword evidence="1" id="KW-1133">Transmembrane helix</keyword>
<reference evidence="4 7" key="3">
    <citation type="submission" date="2019-01" db="EMBL/GenBank/DDBJ databases">
        <title>Draft genome sequence of Lactobacillus paraplantarum OSY-TC318, a Producer of the novel lantibiotic Paraplantaracin TC318.</title>
        <authorList>
            <person name="Hussein W.E."/>
            <person name="Huang E."/>
            <person name="Yousef A.E."/>
        </authorList>
    </citation>
    <scope>NUCLEOTIDE SEQUENCE [LARGE SCALE GENOMIC DNA]</scope>
    <source>
        <strain evidence="4 7">OSY-TC318</strain>
    </source>
</reference>
<dbReference type="Proteomes" id="UP000292648">
    <property type="component" value="Unassembled WGS sequence"/>
</dbReference>
<evidence type="ECO:0000313" key="2">
    <source>
        <dbReference type="EMBL" id="AYJ39908.1"/>
    </source>
</evidence>
<accession>A0A098R983</accession>
<evidence type="ECO:0000313" key="4">
    <source>
        <dbReference type="EMBL" id="TBX38170.1"/>
    </source>
</evidence>
<dbReference type="EMBL" id="BDOR01000009">
    <property type="protein sequence ID" value="GBF02360.1"/>
    <property type="molecule type" value="Genomic_DNA"/>
</dbReference>
<sequence>MPEWLLRWAQSALTFVVVLTFVSVVLLNVPLKEAILVDFAYMLLTLTIDWYRSRHHASQ</sequence>
<gene>
    <name evidence="4" type="ORF">EUZ87_14045</name>
    <name evidence="2" type="ORF">LP667_14450</name>
    <name evidence="3" type="ORF">LPPLD21_01908</name>
</gene>
<feature type="transmembrane region" description="Helical" evidence="1">
    <location>
        <begin position="35"/>
        <end position="51"/>
    </location>
</feature>
<dbReference type="HOGENOM" id="CLU_2954816_0_0_9"/>
<keyword evidence="1" id="KW-0812">Transmembrane</keyword>
<feature type="transmembrane region" description="Helical" evidence="1">
    <location>
        <begin position="12"/>
        <end position="29"/>
    </location>
</feature>
<dbReference type="Proteomes" id="UP000277896">
    <property type="component" value="Chromosome"/>
</dbReference>
<dbReference type="Proteomes" id="UP000236162">
    <property type="component" value="Unassembled WGS sequence"/>
</dbReference>
<dbReference type="GeneID" id="79808642"/>
<evidence type="ECO:0000313" key="6">
    <source>
        <dbReference type="Proteomes" id="UP000277896"/>
    </source>
</evidence>
<reference evidence="3 5" key="1">
    <citation type="submission" date="2017-04" db="EMBL/GenBank/DDBJ databases">
        <title>In vitro and in silico characterization of Lactobacillus paraplantarum D2-1, a starter culture for soymilk fermentation.</title>
        <authorList>
            <person name="Endo A."/>
            <person name="Sasaki F."/>
            <person name="Maeno S."/>
            <person name="Kanesaki Y."/>
            <person name="Kubota E."/>
            <person name="Torres G.A."/>
            <person name="Tomita S."/>
            <person name="Nakagawa J."/>
        </authorList>
    </citation>
    <scope>NUCLEOTIDE SEQUENCE [LARGE SCALE GENOMIC DNA]</scope>
    <source>
        <strain evidence="3 5">D2-1</strain>
    </source>
</reference>
<evidence type="ECO:0000313" key="7">
    <source>
        <dbReference type="Proteomes" id="UP000292648"/>
    </source>
</evidence>
<dbReference type="RefSeq" id="WP_021732157.1">
    <property type="nucleotide sequence ID" value="NZ_AVAI01000135.1"/>
</dbReference>
<protein>
    <submittedName>
        <fullName evidence="4">Uncharacterized protein</fullName>
    </submittedName>
</protein>
<dbReference type="EMBL" id="CP032744">
    <property type="protein sequence ID" value="AYJ39908.1"/>
    <property type="molecule type" value="Genomic_DNA"/>
</dbReference>
<evidence type="ECO:0000256" key="1">
    <source>
        <dbReference type="SAM" id="Phobius"/>
    </source>
</evidence>
<name>A0A098R983_9LACO</name>
<keyword evidence="5" id="KW-1185">Reference proteome</keyword>
<dbReference type="KEGG" id="lpx:ASU28_13285"/>
<evidence type="ECO:0000313" key="5">
    <source>
        <dbReference type="Proteomes" id="UP000236162"/>
    </source>
</evidence>
<proteinExistence type="predicted"/>
<dbReference type="EMBL" id="SEHH01000123">
    <property type="protein sequence ID" value="TBX38170.1"/>
    <property type="molecule type" value="Genomic_DNA"/>
</dbReference>